<keyword evidence="7" id="KW-0490">MHC I</keyword>
<comment type="caution">
    <text evidence="23">The sequence shown here is derived from an EMBL/GenBank/DDBJ whole genome shotgun (WGS) entry which is preliminary data.</text>
</comment>
<evidence type="ECO:0000256" key="2">
    <source>
        <dbReference type="ARBA" id="ARBA00004613"/>
    </source>
</evidence>
<dbReference type="InterPro" id="IPR018957">
    <property type="entry name" value="Znf_C3HC4_RING-type"/>
</dbReference>
<evidence type="ECO:0000256" key="6">
    <source>
        <dbReference type="ARBA" id="ARBA00018767"/>
    </source>
</evidence>
<evidence type="ECO:0000256" key="16">
    <source>
        <dbReference type="ARBA" id="ARBA00034460"/>
    </source>
</evidence>
<dbReference type="Gene3D" id="3.30.40.10">
    <property type="entry name" value="Zinc/RING finger domain, C3HC4 (zinc finger)"/>
    <property type="match status" value="1"/>
</dbReference>
<dbReference type="InterPro" id="IPR001841">
    <property type="entry name" value="Znf_RING"/>
</dbReference>
<organism evidence="23 24">
    <name type="scientific">Phrynocephalus forsythii</name>
    <dbReference type="NCBI Taxonomy" id="171643"/>
    <lineage>
        <taxon>Eukaryota</taxon>
        <taxon>Metazoa</taxon>
        <taxon>Chordata</taxon>
        <taxon>Craniata</taxon>
        <taxon>Vertebrata</taxon>
        <taxon>Euteleostomi</taxon>
        <taxon>Lepidosauria</taxon>
        <taxon>Squamata</taxon>
        <taxon>Bifurcata</taxon>
        <taxon>Unidentata</taxon>
        <taxon>Episquamata</taxon>
        <taxon>Toxicofera</taxon>
        <taxon>Iguania</taxon>
        <taxon>Acrodonta</taxon>
        <taxon>Agamidae</taxon>
        <taxon>Agaminae</taxon>
        <taxon>Phrynocephalus</taxon>
    </lineage>
</organism>
<dbReference type="InterPro" id="IPR050143">
    <property type="entry name" value="TRIM/RBCC"/>
</dbReference>
<gene>
    <name evidence="23" type="ORF">JRQ81_006820</name>
</gene>
<sequence>MASYLSFVVFLSSIGALNAILKEPDVQVYSRRPVEVGQKNTLNCYVEGFHPPKIDITLLKDNVPMEEVKKSDLSFSTDWTYQLLVSKDITPDGKSEYACRVDHESLKGPKIVKWAFFLASVMSTTASENPSTSSLISFNDRESNPVVPSSSDGSWELHADDFTKELSCSLCLELFKEPVIVPCGHNFCKRCLEAVWEKKGVFCPECHASVPDQKYIINKALEKMAEKMKSFHVGCKQQKCIEHSEPLTLYWKPQGTLACFTCRESQAPRDQSTQFLLIPDAVQIYTEKLLMLRTQLRSILVKLEVLKNAQEEKINNHKEDKLQLQYHISLEFLKLHQFLHGKEKMLINKLKEEGEILLQEMEGNLNRLQDRSQNAKDTLVCVQARLYQHNSAGFLKGIKPFIERMEKKAENSSPCELVTRSLNPGEFKGPIHYAVWKEMKSILSPDISCLTLEPKTAHPNLILSEGLTCVRHSDTKKALPDVPERFDCSVSVLGSTGFTSGKHYWEVDVQKKTKWTLGVVRESINRKGNYPLSPKDGHWLIKLRNGDEFKAVDTHPKCLTLADRPNRIGIYLDYEGGQVSFYDAHQMSHIYTFTDTFTEKLYPYFCPCLNDAGENSEPLRIVGFNI</sequence>
<evidence type="ECO:0000256" key="7">
    <source>
        <dbReference type="ARBA" id="ARBA00022451"/>
    </source>
</evidence>
<dbReference type="InterPro" id="IPR003597">
    <property type="entry name" value="Ig_C1-set"/>
</dbReference>
<dbReference type="SMART" id="SM00589">
    <property type="entry name" value="PRY"/>
    <property type="match status" value="1"/>
</dbReference>
<evidence type="ECO:0000256" key="4">
    <source>
        <dbReference type="ARBA" id="ARBA00009564"/>
    </source>
</evidence>
<dbReference type="FunFam" id="2.60.120.920:FF:000004">
    <property type="entry name" value="Butyrophilin subfamily 1 member A1"/>
    <property type="match status" value="1"/>
</dbReference>
<evidence type="ECO:0000259" key="22">
    <source>
        <dbReference type="PROSITE" id="PS50835"/>
    </source>
</evidence>
<dbReference type="FunFam" id="2.60.40.10:FF:001005">
    <property type="entry name" value="Beta-2-microglobulin"/>
    <property type="match status" value="1"/>
</dbReference>
<dbReference type="InterPro" id="IPR003006">
    <property type="entry name" value="Ig/MHC_CS"/>
</dbReference>
<comment type="subcellular location">
    <subcellularLocation>
        <location evidence="1">Cytoplasm</location>
    </subcellularLocation>
    <subcellularLocation>
        <location evidence="2">Secreted</location>
    </subcellularLocation>
</comment>
<dbReference type="SUPFAM" id="SSF49899">
    <property type="entry name" value="Concanavalin A-like lectins/glucanases"/>
    <property type="match status" value="1"/>
</dbReference>
<dbReference type="Gene3D" id="2.60.40.10">
    <property type="entry name" value="Immunoglobulins"/>
    <property type="match status" value="1"/>
</dbReference>
<dbReference type="OrthoDB" id="128536at2759"/>
<feature type="domain" description="B30.2/SPRY" evidence="21">
    <location>
        <begin position="429"/>
        <end position="624"/>
    </location>
</feature>
<dbReference type="InterPro" id="IPR043136">
    <property type="entry name" value="B30.2/SPRY_sf"/>
</dbReference>
<dbReference type="PROSITE" id="PS00518">
    <property type="entry name" value="ZF_RING_1"/>
    <property type="match status" value="1"/>
</dbReference>
<dbReference type="SMART" id="SM00449">
    <property type="entry name" value="SPRY"/>
    <property type="match status" value="1"/>
</dbReference>
<dbReference type="Pfam" id="PF00622">
    <property type="entry name" value="SPRY"/>
    <property type="match status" value="1"/>
</dbReference>
<dbReference type="AlphaFoldDB" id="A0A9Q1AUC4"/>
<keyword evidence="18" id="KW-0175">Coiled coil</keyword>
<comment type="function">
    <text evidence="16">Neurotoxin that produces dose-dependent hypolocomotion and hyperalgesia in mice. May directly act on the central nervous system, as it is 6500-fold more potent when administered intracerebroventricularly than intraperitoneal.</text>
</comment>
<proteinExistence type="inferred from homology"/>
<keyword evidence="8" id="KW-0963">Cytoplasm</keyword>
<dbReference type="SUPFAM" id="SSF48726">
    <property type="entry name" value="Immunoglobulin"/>
    <property type="match status" value="1"/>
</dbReference>
<evidence type="ECO:0000256" key="10">
    <source>
        <dbReference type="ARBA" id="ARBA00022699"/>
    </source>
</evidence>
<dbReference type="InterPro" id="IPR007110">
    <property type="entry name" value="Ig-like_dom"/>
</dbReference>
<dbReference type="InterPro" id="IPR001870">
    <property type="entry name" value="B30.2/SPRY"/>
</dbReference>
<evidence type="ECO:0000256" key="3">
    <source>
        <dbReference type="ARBA" id="ARBA00008518"/>
    </source>
</evidence>
<dbReference type="GO" id="GO:0008270">
    <property type="term" value="F:zinc ion binding"/>
    <property type="evidence" value="ECO:0007669"/>
    <property type="project" value="UniProtKB-KW"/>
</dbReference>
<dbReference type="GO" id="GO:0005576">
    <property type="term" value="C:extracellular region"/>
    <property type="evidence" value="ECO:0007669"/>
    <property type="project" value="UniProtKB-SubCell"/>
</dbReference>
<dbReference type="Pfam" id="PF07654">
    <property type="entry name" value="C1-set"/>
    <property type="match status" value="1"/>
</dbReference>
<dbReference type="GO" id="GO:0042612">
    <property type="term" value="C:MHC class I protein complex"/>
    <property type="evidence" value="ECO:0007669"/>
    <property type="project" value="UniProtKB-KW"/>
</dbReference>
<reference evidence="23" key="1">
    <citation type="journal article" date="2023" name="DNA Res.">
        <title>Chromosome-level genome assembly of Phrynocephalus forsythii using third-generation DNA sequencing and Hi-C analysis.</title>
        <authorList>
            <person name="Qi Y."/>
            <person name="Zhao W."/>
            <person name="Zhao Y."/>
            <person name="Niu C."/>
            <person name="Cao S."/>
            <person name="Zhang Y."/>
        </authorList>
    </citation>
    <scope>NUCLEOTIDE SEQUENCE</scope>
    <source>
        <tissue evidence="23">Muscle</tissue>
    </source>
</reference>
<evidence type="ECO:0000256" key="15">
    <source>
        <dbReference type="ARBA" id="ARBA00023319"/>
    </source>
</evidence>
<evidence type="ECO:0000256" key="9">
    <source>
        <dbReference type="ARBA" id="ARBA00022525"/>
    </source>
</evidence>
<keyword evidence="19" id="KW-0732">Signal</keyword>
<dbReference type="PRINTS" id="PR01407">
    <property type="entry name" value="BUTYPHLNCDUF"/>
</dbReference>
<dbReference type="SMART" id="SM00407">
    <property type="entry name" value="IGc1"/>
    <property type="match status" value="1"/>
</dbReference>
<dbReference type="GO" id="GO:0010038">
    <property type="term" value="P:response to metal ion"/>
    <property type="evidence" value="ECO:0007669"/>
    <property type="project" value="UniProtKB-ARBA"/>
</dbReference>
<keyword evidence="13" id="KW-0862">Zinc</keyword>
<evidence type="ECO:0000256" key="18">
    <source>
        <dbReference type="SAM" id="Coils"/>
    </source>
</evidence>
<evidence type="ECO:0000259" key="20">
    <source>
        <dbReference type="PROSITE" id="PS50089"/>
    </source>
</evidence>
<dbReference type="InterPro" id="IPR017907">
    <property type="entry name" value="Znf_RING_CS"/>
</dbReference>
<keyword evidence="12 17" id="KW-0863">Zinc-finger</keyword>
<evidence type="ECO:0000256" key="1">
    <source>
        <dbReference type="ARBA" id="ARBA00004496"/>
    </source>
</evidence>
<dbReference type="InterPro" id="IPR036179">
    <property type="entry name" value="Ig-like_dom_sf"/>
</dbReference>
<comment type="similarity">
    <text evidence="5">Belongs to the ohanin/vespryn family.</text>
</comment>
<dbReference type="InterPro" id="IPR013083">
    <property type="entry name" value="Znf_RING/FYVE/PHD"/>
</dbReference>
<evidence type="ECO:0000256" key="12">
    <source>
        <dbReference type="ARBA" id="ARBA00022771"/>
    </source>
</evidence>
<keyword evidence="14" id="KW-0391">Immunity</keyword>
<dbReference type="PROSITE" id="PS50188">
    <property type="entry name" value="B302_SPRY"/>
    <property type="match status" value="1"/>
</dbReference>
<keyword evidence="10" id="KW-0528">Neurotoxin</keyword>
<dbReference type="InterPro" id="IPR013783">
    <property type="entry name" value="Ig-like_fold"/>
</dbReference>
<evidence type="ECO:0000256" key="11">
    <source>
        <dbReference type="ARBA" id="ARBA00022723"/>
    </source>
</evidence>
<feature type="domain" description="RING-type" evidence="20">
    <location>
        <begin position="168"/>
        <end position="207"/>
    </location>
</feature>
<dbReference type="EMBL" id="JAPFRF010000014">
    <property type="protein sequence ID" value="KAJ7311209.1"/>
    <property type="molecule type" value="Genomic_DNA"/>
</dbReference>
<dbReference type="PROSITE" id="PS00290">
    <property type="entry name" value="IG_MHC"/>
    <property type="match status" value="1"/>
</dbReference>
<feature type="signal peptide" evidence="19">
    <location>
        <begin position="1"/>
        <end position="19"/>
    </location>
</feature>
<dbReference type="PANTHER" id="PTHR24103">
    <property type="entry name" value="E3 UBIQUITIN-PROTEIN LIGASE TRIM"/>
    <property type="match status" value="1"/>
</dbReference>
<evidence type="ECO:0000256" key="17">
    <source>
        <dbReference type="PROSITE-ProRule" id="PRU00175"/>
    </source>
</evidence>
<keyword evidence="9" id="KW-0964">Secreted</keyword>
<feature type="domain" description="Ig-like" evidence="22">
    <location>
        <begin position="24"/>
        <end position="105"/>
    </location>
</feature>
<evidence type="ECO:0000256" key="13">
    <source>
        <dbReference type="ARBA" id="ARBA00022833"/>
    </source>
</evidence>
<dbReference type="GO" id="GO:0002474">
    <property type="term" value="P:antigen processing and presentation of peptide antigen via MHC class I"/>
    <property type="evidence" value="ECO:0007669"/>
    <property type="project" value="UniProtKB-KW"/>
</dbReference>
<evidence type="ECO:0000256" key="5">
    <source>
        <dbReference type="ARBA" id="ARBA00009651"/>
    </source>
</evidence>
<protein>
    <recommendedName>
        <fullName evidence="6">Beta-2-microglobulin</fullName>
    </recommendedName>
</protein>
<dbReference type="InterPro" id="IPR003877">
    <property type="entry name" value="SPRY_dom"/>
</dbReference>
<dbReference type="Proteomes" id="UP001142489">
    <property type="component" value="Unassembled WGS sequence"/>
</dbReference>
<evidence type="ECO:0000313" key="24">
    <source>
        <dbReference type="Proteomes" id="UP001142489"/>
    </source>
</evidence>
<dbReference type="GO" id="GO:0005737">
    <property type="term" value="C:cytoplasm"/>
    <property type="evidence" value="ECO:0007669"/>
    <property type="project" value="UniProtKB-SubCell"/>
</dbReference>
<dbReference type="Pfam" id="PF13765">
    <property type="entry name" value="PRY"/>
    <property type="match status" value="1"/>
</dbReference>
<dbReference type="InterPro" id="IPR006574">
    <property type="entry name" value="PRY"/>
</dbReference>
<dbReference type="InterPro" id="IPR003879">
    <property type="entry name" value="Butyrophylin_SPRY"/>
</dbReference>
<dbReference type="InterPro" id="IPR013320">
    <property type="entry name" value="ConA-like_dom_sf"/>
</dbReference>
<feature type="chain" id="PRO_5040314782" description="Beta-2-microglobulin" evidence="19">
    <location>
        <begin position="20"/>
        <end position="626"/>
    </location>
</feature>
<keyword evidence="10" id="KW-0800">Toxin</keyword>
<keyword evidence="15" id="KW-0393">Immunoglobulin domain</keyword>
<name>A0A9Q1AUC4_9SAUR</name>
<evidence type="ECO:0000256" key="8">
    <source>
        <dbReference type="ARBA" id="ARBA00022490"/>
    </source>
</evidence>
<comment type="similarity">
    <text evidence="4">Belongs to the beta-2-microglobulin family.</text>
</comment>
<keyword evidence="24" id="KW-1185">Reference proteome</keyword>
<dbReference type="Pfam" id="PF00097">
    <property type="entry name" value="zf-C3HC4"/>
    <property type="match status" value="1"/>
</dbReference>
<dbReference type="Gene3D" id="2.60.120.920">
    <property type="match status" value="1"/>
</dbReference>
<accession>A0A9Q1AUC4</accession>
<dbReference type="PROSITE" id="PS50089">
    <property type="entry name" value="ZF_RING_2"/>
    <property type="match status" value="1"/>
</dbReference>
<keyword evidence="11" id="KW-0479">Metal-binding</keyword>
<comment type="similarity">
    <text evidence="3">Belongs to the TRIM/RBCC family.</text>
</comment>
<evidence type="ECO:0000256" key="19">
    <source>
        <dbReference type="SAM" id="SignalP"/>
    </source>
</evidence>
<dbReference type="PROSITE" id="PS50835">
    <property type="entry name" value="IG_LIKE"/>
    <property type="match status" value="1"/>
</dbReference>
<dbReference type="SUPFAM" id="SSF57850">
    <property type="entry name" value="RING/U-box"/>
    <property type="match status" value="1"/>
</dbReference>
<evidence type="ECO:0000256" key="14">
    <source>
        <dbReference type="ARBA" id="ARBA00022859"/>
    </source>
</evidence>
<dbReference type="SMART" id="SM00184">
    <property type="entry name" value="RING"/>
    <property type="match status" value="1"/>
</dbReference>
<feature type="coiled-coil region" evidence="18">
    <location>
        <begin position="351"/>
        <end position="385"/>
    </location>
</feature>
<evidence type="ECO:0000313" key="23">
    <source>
        <dbReference type="EMBL" id="KAJ7311209.1"/>
    </source>
</evidence>
<evidence type="ECO:0000259" key="21">
    <source>
        <dbReference type="PROSITE" id="PS50188"/>
    </source>
</evidence>